<evidence type="ECO:0000313" key="4">
    <source>
        <dbReference type="Proteomes" id="UP000199392"/>
    </source>
</evidence>
<gene>
    <name evidence="3" type="ORF">SAMN04488050_110105</name>
</gene>
<name>A0A1I6V9I6_9RHOB</name>
<dbReference type="InterPro" id="IPR018666">
    <property type="entry name" value="DUF2125"/>
</dbReference>
<feature type="chain" id="PRO_5011493802" description="DUF2125 domain-containing protein" evidence="2">
    <location>
        <begin position="24"/>
        <end position="513"/>
    </location>
</feature>
<dbReference type="Pfam" id="PF09898">
    <property type="entry name" value="DUF2125"/>
    <property type="match status" value="1"/>
</dbReference>
<evidence type="ECO:0000313" key="3">
    <source>
        <dbReference type="EMBL" id="SFT10359.1"/>
    </source>
</evidence>
<evidence type="ECO:0008006" key="5">
    <source>
        <dbReference type="Google" id="ProtNLM"/>
    </source>
</evidence>
<feature type="signal peptide" evidence="2">
    <location>
        <begin position="1"/>
        <end position="23"/>
    </location>
</feature>
<proteinExistence type="predicted"/>
<dbReference type="OrthoDB" id="7791409at2"/>
<protein>
    <recommendedName>
        <fullName evidence="5">DUF2125 domain-containing protein</fullName>
    </recommendedName>
</protein>
<dbReference type="Proteomes" id="UP000199392">
    <property type="component" value="Unassembled WGS sequence"/>
</dbReference>
<evidence type="ECO:0000256" key="2">
    <source>
        <dbReference type="SAM" id="SignalP"/>
    </source>
</evidence>
<feature type="region of interest" description="Disordered" evidence="1">
    <location>
        <begin position="267"/>
        <end position="286"/>
    </location>
</feature>
<feature type="compositionally biased region" description="Low complexity" evidence="1">
    <location>
        <begin position="268"/>
        <end position="283"/>
    </location>
</feature>
<accession>A0A1I6V9I6</accession>
<dbReference type="STRING" id="311180.SAMN04488050_110105"/>
<keyword evidence="4" id="KW-1185">Reference proteome</keyword>
<evidence type="ECO:0000256" key="1">
    <source>
        <dbReference type="SAM" id="MobiDB-lite"/>
    </source>
</evidence>
<dbReference type="RefSeq" id="WP_092427795.1">
    <property type="nucleotide sequence ID" value="NZ_FNCL01000010.1"/>
</dbReference>
<reference evidence="4" key="1">
    <citation type="submission" date="2016-10" db="EMBL/GenBank/DDBJ databases">
        <authorList>
            <person name="Varghese N."/>
            <person name="Submissions S."/>
        </authorList>
    </citation>
    <scope>NUCLEOTIDE SEQUENCE [LARGE SCALE GENOMIC DNA]</scope>
    <source>
        <strain evidence="4">DSM 26894</strain>
    </source>
</reference>
<sequence length="513" mass="53211">MRYFTKGFGTAATALALALPAHADVTPSQVWDDLAELLEGVGYEVSVTESKSGGNLLLGDLTLRMAIPESEGQAAGDVTVGLADLTLEDLGDGTVGLRFPSPMPIEVRVTEEGTDPVEMTLELTQDALSLIASGDPDALNYAYSADATQLDLVRLVAEGEELSRDVFSASLGTGPLSGSSEVATQDGKRRYSHSYQTGELRYDLSGSDPEQPDATAQVSGRLTGLTSKGESVIPEITDQSDAAAIMSAGFEGSGAFTFETGQTSFAFTEDGNTTTGSSSSQGGRLEGALDGTRMSYALSLDTLTYEAEGGELPFPVSAAIEKVGLNLSLPLAEAEAPQDMALGMTLGGLTLSDAIWGIFDPGATLPRDPATVAFDITGKVTPLVSIFDPAGLTKLEEEETPPAELNALTLNSLTVSAAGAEITGQGDFAFNQDDTESFGGMPAPEGEVTFNISGANGLIDKLIAMGLLSQQDAMGARMMLGMFTVPGSAPDTQVSTIEVNDQGQILANGQRIK</sequence>
<keyword evidence="2" id="KW-0732">Signal</keyword>
<organism evidence="3 4">
    <name type="scientific">Alloyangia pacifica</name>
    <dbReference type="NCBI Taxonomy" id="311180"/>
    <lineage>
        <taxon>Bacteria</taxon>
        <taxon>Pseudomonadati</taxon>
        <taxon>Pseudomonadota</taxon>
        <taxon>Alphaproteobacteria</taxon>
        <taxon>Rhodobacterales</taxon>
        <taxon>Roseobacteraceae</taxon>
        <taxon>Alloyangia</taxon>
    </lineage>
</organism>
<dbReference type="AlphaFoldDB" id="A0A1I6V9I6"/>
<dbReference type="EMBL" id="FOZW01000010">
    <property type="protein sequence ID" value="SFT10359.1"/>
    <property type="molecule type" value="Genomic_DNA"/>
</dbReference>